<accession>A0ABQ3TQA7</accession>
<evidence type="ECO:0008006" key="4">
    <source>
        <dbReference type="Google" id="ProtNLM"/>
    </source>
</evidence>
<sequence>MRIRTGSTGCGYRIDWDADQVLDDVRDDVVEHLGDPEAVLIVDDTGFLKKDRIPFRWVTADAAYGFSKGRRSELGGRMSSTSWPPPATTPPSPAGPSTTPSTTCSPGCPAEVVAVVVAVVAGPLEYWRS</sequence>
<feature type="compositionally biased region" description="Pro residues" evidence="1">
    <location>
        <begin position="83"/>
        <end position="94"/>
    </location>
</feature>
<evidence type="ECO:0000313" key="3">
    <source>
        <dbReference type="Proteomes" id="UP000608522"/>
    </source>
</evidence>
<gene>
    <name evidence="2" type="ORF">Sspor_77160</name>
</gene>
<feature type="compositionally biased region" description="Low complexity" evidence="1">
    <location>
        <begin position="95"/>
        <end position="105"/>
    </location>
</feature>
<dbReference type="EMBL" id="BNED01000005">
    <property type="protein sequence ID" value="GHI82155.1"/>
    <property type="molecule type" value="Genomic_DNA"/>
</dbReference>
<organism evidence="2 3">
    <name type="scientific">Streptomyces spororaveus</name>
    <dbReference type="NCBI Taxonomy" id="284039"/>
    <lineage>
        <taxon>Bacteria</taxon>
        <taxon>Bacillati</taxon>
        <taxon>Actinomycetota</taxon>
        <taxon>Actinomycetes</taxon>
        <taxon>Kitasatosporales</taxon>
        <taxon>Streptomycetaceae</taxon>
        <taxon>Streptomyces</taxon>
    </lineage>
</organism>
<protein>
    <recommendedName>
        <fullName evidence="4">DDE superfamily endonuclease</fullName>
    </recommendedName>
</protein>
<comment type="caution">
    <text evidence="2">The sequence shown here is derived from an EMBL/GenBank/DDBJ whole genome shotgun (WGS) entry which is preliminary data.</text>
</comment>
<feature type="region of interest" description="Disordered" evidence="1">
    <location>
        <begin position="70"/>
        <end position="105"/>
    </location>
</feature>
<evidence type="ECO:0000256" key="1">
    <source>
        <dbReference type="SAM" id="MobiDB-lite"/>
    </source>
</evidence>
<dbReference type="Proteomes" id="UP000608522">
    <property type="component" value="Unassembled WGS sequence"/>
</dbReference>
<evidence type="ECO:0000313" key="2">
    <source>
        <dbReference type="EMBL" id="GHI82155.1"/>
    </source>
</evidence>
<proteinExistence type="predicted"/>
<name>A0ABQ3TQA7_9ACTN</name>
<keyword evidence="3" id="KW-1185">Reference proteome</keyword>
<reference evidence="3" key="1">
    <citation type="submission" date="2023-07" db="EMBL/GenBank/DDBJ databases">
        <title>Whole genome shotgun sequence of Streptomyces spororaveus NBRC 15456.</title>
        <authorList>
            <person name="Komaki H."/>
            <person name="Tamura T."/>
        </authorList>
    </citation>
    <scope>NUCLEOTIDE SEQUENCE [LARGE SCALE GENOMIC DNA]</scope>
    <source>
        <strain evidence="3">NBRC 15456</strain>
    </source>
</reference>